<name>A0A2T4JAF8_FUSBL</name>
<evidence type="ECO:0000256" key="1">
    <source>
        <dbReference type="SAM" id="Phobius"/>
    </source>
</evidence>
<gene>
    <name evidence="2" type="ORF">C5F44_08600</name>
</gene>
<protein>
    <submittedName>
        <fullName evidence="2">CDP-diacylglycerol--glycerol-3-phosphate 3-phosphatidyltransferase</fullName>
    </submittedName>
</protein>
<dbReference type="EMBL" id="PZKE01000006">
    <property type="protein sequence ID" value="PTE14843.1"/>
    <property type="molecule type" value="Genomic_DNA"/>
</dbReference>
<keyword evidence="1" id="KW-1133">Transmembrane helix</keyword>
<evidence type="ECO:0000313" key="3">
    <source>
        <dbReference type="Proteomes" id="UP000241362"/>
    </source>
</evidence>
<keyword evidence="2" id="KW-0808">Transferase</keyword>
<feature type="transmembrane region" description="Helical" evidence="1">
    <location>
        <begin position="114"/>
        <end position="142"/>
    </location>
</feature>
<feature type="transmembrane region" description="Helical" evidence="1">
    <location>
        <begin position="39"/>
        <end position="59"/>
    </location>
</feature>
<keyword evidence="1" id="KW-0472">Membrane</keyword>
<comment type="caution">
    <text evidence="2">The sequence shown here is derived from an EMBL/GenBank/DDBJ whole genome shotgun (WGS) entry which is preliminary data.</text>
</comment>
<sequence length="213" mass="22289">MVHDVTGPSSRRPLTSRDTAWAKGLASRLAASRITPNQISAASVGFALLGLLCFCGAANSGRLLEALLLLLAAGTIQARLLCNLMDGMVAIEGGRSGPTGPFWNEAPDRAVDILFLWGAGIAAGQPALGLACAALAVTTAYLRELGRAEGLPPDFSGPMAKPQRMAALTIGCLAAAFYAPAWTLSLALWIILAGTSATILRRTLRLHRSLNRR</sequence>
<feature type="transmembrane region" description="Helical" evidence="1">
    <location>
        <begin position="66"/>
        <end position="91"/>
    </location>
</feature>
<dbReference type="GO" id="GO:0016740">
    <property type="term" value="F:transferase activity"/>
    <property type="evidence" value="ECO:0007669"/>
    <property type="project" value="UniProtKB-KW"/>
</dbReference>
<dbReference type="Proteomes" id="UP000241362">
    <property type="component" value="Unassembled WGS sequence"/>
</dbReference>
<dbReference type="Gene3D" id="1.20.120.1760">
    <property type="match status" value="1"/>
</dbReference>
<evidence type="ECO:0000313" key="2">
    <source>
        <dbReference type="EMBL" id="PTE14843.1"/>
    </source>
</evidence>
<dbReference type="AlphaFoldDB" id="A0A2T4JAF8"/>
<organism evidence="2 3">
    <name type="scientific">Fuscovulum blasticum DSM 2131</name>
    <dbReference type="NCBI Taxonomy" id="1188250"/>
    <lineage>
        <taxon>Bacteria</taxon>
        <taxon>Pseudomonadati</taxon>
        <taxon>Pseudomonadota</taxon>
        <taxon>Alphaproteobacteria</taxon>
        <taxon>Rhodobacterales</taxon>
        <taxon>Paracoccaceae</taxon>
        <taxon>Pseudogemmobacter</taxon>
    </lineage>
</organism>
<keyword evidence="1" id="KW-0812">Transmembrane</keyword>
<accession>A0A2T4JAF8</accession>
<dbReference type="InterPro" id="IPR043130">
    <property type="entry name" value="CDP-OH_PTrfase_TM_dom"/>
</dbReference>
<proteinExistence type="predicted"/>
<keyword evidence="3" id="KW-1185">Reference proteome</keyword>
<reference evidence="2 3" key="1">
    <citation type="submission" date="2018-03" db="EMBL/GenBank/DDBJ databases">
        <title>Rhodobacter blasticus.</title>
        <authorList>
            <person name="Meyer T.E."/>
            <person name="Miller S."/>
            <person name="Lodha T."/>
            <person name="Gandham S."/>
            <person name="Chintalapati S."/>
            <person name="Chintalapati V.R."/>
        </authorList>
    </citation>
    <scope>NUCLEOTIDE SEQUENCE [LARGE SCALE GENOMIC DNA]</scope>
    <source>
        <strain evidence="2 3">DSM 2131</strain>
    </source>
</reference>